<dbReference type="GeneID" id="89978827"/>
<dbReference type="GO" id="GO:0005737">
    <property type="term" value="C:cytoplasm"/>
    <property type="evidence" value="ECO:0007669"/>
    <property type="project" value="TreeGrafter"/>
</dbReference>
<dbReference type="PANTHER" id="PTHR48079:SF6">
    <property type="entry name" value="NAD(P)-BINDING DOMAIN-CONTAINING PROTEIN-RELATED"/>
    <property type="match status" value="1"/>
</dbReference>
<dbReference type="Gene3D" id="3.40.50.720">
    <property type="entry name" value="NAD(P)-binding Rossmann-like Domain"/>
    <property type="match status" value="1"/>
</dbReference>
<dbReference type="AlphaFoldDB" id="A0AAV9MSV9"/>
<evidence type="ECO:0000259" key="1">
    <source>
        <dbReference type="Pfam" id="PF01370"/>
    </source>
</evidence>
<dbReference type="EMBL" id="JAVRRD010000047">
    <property type="protein sequence ID" value="KAK5044547.1"/>
    <property type="molecule type" value="Genomic_DNA"/>
</dbReference>
<dbReference type="InterPro" id="IPR036291">
    <property type="entry name" value="NAD(P)-bd_dom_sf"/>
</dbReference>
<evidence type="ECO:0000313" key="3">
    <source>
        <dbReference type="Proteomes" id="UP001358417"/>
    </source>
</evidence>
<name>A0AAV9MSV9_9EURO</name>
<reference evidence="2 3" key="1">
    <citation type="submission" date="2023-08" db="EMBL/GenBank/DDBJ databases">
        <title>Black Yeasts Isolated from many extreme environments.</title>
        <authorList>
            <person name="Coleine C."/>
            <person name="Stajich J.E."/>
            <person name="Selbmann L."/>
        </authorList>
    </citation>
    <scope>NUCLEOTIDE SEQUENCE [LARGE SCALE GENOMIC DNA]</scope>
    <source>
        <strain evidence="2 3">CCFEE 5792</strain>
    </source>
</reference>
<dbReference type="InterPro" id="IPR051783">
    <property type="entry name" value="NAD(P)-dependent_oxidoreduct"/>
</dbReference>
<keyword evidence="3" id="KW-1185">Reference proteome</keyword>
<evidence type="ECO:0000313" key="2">
    <source>
        <dbReference type="EMBL" id="KAK5044547.1"/>
    </source>
</evidence>
<protein>
    <recommendedName>
        <fullName evidence="1">NAD-dependent epimerase/dehydratase domain-containing protein</fullName>
    </recommendedName>
</protein>
<proteinExistence type="predicted"/>
<dbReference type="GO" id="GO:0004029">
    <property type="term" value="F:aldehyde dehydrogenase (NAD+) activity"/>
    <property type="evidence" value="ECO:0007669"/>
    <property type="project" value="TreeGrafter"/>
</dbReference>
<dbReference type="Pfam" id="PF01370">
    <property type="entry name" value="Epimerase"/>
    <property type="match status" value="1"/>
</dbReference>
<dbReference type="Proteomes" id="UP001358417">
    <property type="component" value="Unassembled WGS sequence"/>
</dbReference>
<accession>A0AAV9MSV9</accession>
<dbReference type="PANTHER" id="PTHR48079">
    <property type="entry name" value="PROTEIN YEEZ"/>
    <property type="match status" value="1"/>
</dbReference>
<dbReference type="RefSeq" id="XP_064700205.1">
    <property type="nucleotide sequence ID" value="XM_064854206.1"/>
</dbReference>
<dbReference type="InterPro" id="IPR001509">
    <property type="entry name" value="Epimerase_deHydtase"/>
</dbReference>
<sequence length="342" mass="38037">MPPKIFITGITGYIGGSVFHALSRRHPEYQITAFVRTTPRNFANLYPDVTLIHGTWDDREVLTAAATEADVVIQCGSSDHLGAVVALLDGALRKDKAKTTYYIHLSGTAVISDYGDVDGAIYRGRSNPKVYDDLINVEEVISRPDGVPHRHTDKIIQEYAQKHGDVLKTAIVCPPDLYGRGYGPGKQDSVYFPVFVNEVKNLGYPFYCHEGGNTRGWAHIDDLSELYTRLIEAAVNKEGEVSWGREAYFFATTQEATQKDIATATGKVLHAKGVISSPEAISVSEETIAPMWKELGIPNVAFYLFANNSRSKPFRAEKELRWKPRAPTLWQEIEKEVEACIS</sequence>
<comment type="caution">
    <text evidence="2">The sequence shown here is derived from an EMBL/GenBank/DDBJ whole genome shotgun (WGS) entry which is preliminary data.</text>
</comment>
<feature type="domain" description="NAD-dependent epimerase/dehydratase" evidence="1">
    <location>
        <begin position="5"/>
        <end position="237"/>
    </location>
</feature>
<dbReference type="SUPFAM" id="SSF51735">
    <property type="entry name" value="NAD(P)-binding Rossmann-fold domains"/>
    <property type="match status" value="1"/>
</dbReference>
<organism evidence="2 3">
    <name type="scientific">Exophiala bonariae</name>
    <dbReference type="NCBI Taxonomy" id="1690606"/>
    <lineage>
        <taxon>Eukaryota</taxon>
        <taxon>Fungi</taxon>
        <taxon>Dikarya</taxon>
        <taxon>Ascomycota</taxon>
        <taxon>Pezizomycotina</taxon>
        <taxon>Eurotiomycetes</taxon>
        <taxon>Chaetothyriomycetidae</taxon>
        <taxon>Chaetothyriales</taxon>
        <taxon>Herpotrichiellaceae</taxon>
        <taxon>Exophiala</taxon>
    </lineage>
</organism>
<gene>
    <name evidence="2" type="ORF">LTR84_010671</name>
</gene>